<dbReference type="GO" id="GO:0003723">
    <property type="term" value="F:RNA binding"/>
    <property type="evidence" value="ECO:0007669"/>
    <property type="project" value="TreeGrafter"/>
</dbReference>
<evidence type="ECO:0000313" key="8">
    <source>
        <dbReference type="EMBL" id="KAK0529717.1"/>
    </source>
</evidence>
<dbReference type="PANTHER" id="PTHR18934:SF203">
    <property type="entry name" value="ATP-DEPENDENT RNA HELICASE A"/>
    <property type="match status" value="1"/>
</dbReference>
<dbReference type="CDD" id="cd18791">
    <property type="entry name" value="SF2_C_RHA"/>
    <property type="match status" value="1"/>
</dbReference>
<dbReference type="GO" id="GO:0005524">
    <property type="term" value="F:ATP binding"/>
    <property type="evidence" value="ECO:0007669"/>
    <property type="project" value="UniProtKB-KW"/>
</dbReference>
<dbReference type="Proteomes" id="UP001176521">
    <property type="component" value="Unassembled WGS sequence"/>
</dbReference>
<dbReference type="PANTHER" id="PTHR18934">
    <property type="entry name" value="ATP-DEPENDENT RNA HELICASE"/>
    <property type="match status" value="1"/>
</dbReference>
<feature type="domain" description="Helicase ATP-binding" evidence="6">
    <location>
        <begin position="415"/>
        <end position="596"/>
    </location>
</feature>
<dbReference type="PROSITE" id="PS51192">
    <property type="entry name" value="HELICASE_ATP_BIND_1"/>
    <property type="match status" value="1"/>
</dbReference>
<dbReference type="InterPro" id="IPR007502">
    <property type="entry name" value="Helicase-assoc_dom"/>
</dbReference>
<evidence type="ECO:0000256" key="1">
    <source>
        <dbReference type="ARBA" id="ARBA00022741"/>
    </source>
</evidence>
<feature type="compositionally biased region" description="Basic and acidic residues" evidence="5">
    <location>
        <begin position="1270"/>
        <end position="1285"/>
    </location>
</feature>
<protein>
    <recommendedName>
        <fullName evidence="10">RNA helicase</fullName>
    </recommendedName>
</protein>
<dbReference type="SMART" id="SM00847">
    <property type="entry name" value="HA2"/>
    <property type="match status" value="1"/>
</dbReference>
<feature type="domain" description="Helicase C-terminal" evidence="7">
    <location>
        <begin position="688"/>
        <end position="866"/>
    </location>
</feature>
<dbReference type="SUPFAM" id="SSF52540">
    <property type="entry name" value="P-loop containing nucleoside triphosphate hydrolases"/>
    <property type="match status" value="1"/>
</dbReference>
<evidence type="ECO:0008006" key="10">
    <source>
        <dbReference type="Google" id="ProtNLM"/>
    </source>
</evidence>
<dbReference type="CDD" id="cd00048">
    <property type="entry name" value="DSRM_SF"/>
    <property type="match status" value="1"/>
</dbReference>
<feature type="region of interest" description="Disordered" evidence="5">
    <location>
        <begin position="350"/>
        <end position="372"/>
    </location>
</feature>
<keyword evidence="4" id="KW-0067">ATP-binding</keyword>
<dbReference type="InterPro" id="IPR001650">
    <property type="entry name" value="Helicase_C-like"/>
</dbReference>
<keyword evidence="3" id="KW-0347">Helicase</keyword>
<dbReference type="GO" id="GO:0004386">
    <property type="term" value="F:helicase activity"/>
    <property type="evidence" value="ECO:0007669"/>
    <property type="project" value="UniProtKB-KW"/>
</dbReference>
<feature type="compositionally biased region" description="Low complexity" evidence="5">
    <location>
        <begin position="1233"/>
        <end position="1244"/>
    </location>
</feature>
<organism evidence="8 9">
    <name type="scientific">Tilletia horrida</name>
    <dbReference type="NCBI Taxonomy" id="155126"/>
    <lineage>
        <taxon>Eukaryota</taxon>
        <taxon>Fungi</taxon>
        <taxon>Dikarya</taxon>
        <taxon>Basidiomycota</taxon>
        <taxon>Ustilaginomycotina</taxon>
        <taxon>Exobasidiomycetes</taxon>
        <taxon>Tilletiales</taxon>
        <taxon>Tilletiaceae</taxon>
        <taxon>Tilletia</taxon>
    </lineage>
</organism>
<keyword evidence="2" id="KW-0378">Hydrolase</keyword>
<dbReference type="SMART" id="SM00490">
    <property type="entry name" value="HELICc"/>
    <property type="match status" value="1"/>
</dbReference>
<dbReference type="Pfam" id="PF00271">
    <property type="entry name" value="Helicase_C"/>
    <property type="match status" value="1"/>
</dbReference>
<accession>A0AAN6JKG5</accession>
<feature type="region of interest" description="Disordered" evidence="5">
    <location>
        <begin position="1225"/>
        <end position="1288"/>
    </location>
</feature>
<dbReference type="PROSITE" id="PS51194">
    <property type="entry name" value="HELICASE_CTER"/>
    <property type="match status" value="1"/>
</dbReference>
<dbReference type="Pfam" id="PF21010">
    <property type="entry name" value="HA2_C"/>
    <property type="match status" value="1"/>
</dbReference>
<feature type="compositionally biased region" description="Gly residues" evidence="5">
    <location>
        <begin position="1404"/>
        <end position="1415"/>
    </location>
</feature>
<feature type="compositionally biased region" description="Gly residues" evidence="5">
    <location>
        <begin position="1347"/>
        <end position="1373"/>
    </location>
</feature>
<dbReference type="FunFam" id="3.40.50.300:FF:001627">
    <property type="entry name" value="Nuclear DNA helicase II"/>
    <property type="match status" value="1"/>
</dbReference>
<dbReference type="FunFam" id="1.20.120.1080:FF:000002">
    <property type="entry name" value="Putative ATP-dependent RNA helicase DHX36"/>
    <property type="match status" value="1"/>
</dbReference>
<dbReference type="InterPro" id="IPR027417">
    <property type="entry name" value="P-loop_NTPase"/>
</dbReference>
<dbReference type="SMART" id="SM00487">
    <property type="entry name" value="DEXDc"/>
    <property type="match status" value="1"/>
</dbReference>
<feature type="compositionally biased region" description="Pro residues" evidence="5">
    <location>
        <begin position="12"/>
        <end position="22"/>
    </location>
</feature>
<reference evidence="8" key="1">
    <citation type="journal article" date="2023" name="PhytoFront">
        <title>Draft Genome Resources of Seven Strains of Tilletia horrida, Causal Agent of Kernel Smut of Rice.</title>
        <authorList>
            <person name="Khanal S."/>
            <person name="Antony Babu S."/>
            <person name="Zhou X.G."/>
        </authorList>
    </citation>
    <scope>NUCLEOTIDE SEQUENCE</scope>
    <source>
        <strain evidence="8">TX3</strain>
    </source>
</reference>
<feature type="compositionally biased region" description="Acidic residues" evidence="5">
    <location>
        <begin position="1251"/>
        <end position="1269"/>
    </location>
</feature>
<evidence type="ECO:0000259" key="6">
    <source>
        <dbReference type="PROSITE" id="PS51192"/>
    </source>
</evidence>
<dbReference type="InterPro" id="IPR011545">
    <property type="entry name" value="DEAD/DEAH_box_helicase_dom"/>
</dbReference>
<evidence type="ECO:0000313" key="9">
    <source>
        <dbReference type="Proteomes" id="UP001176521"/>
    </source>
</evidence>
<evidence type="ECO:0000256" key="5">
    <source>
        <dbReference type="SAM" id="MobiDB-lite"/>
    </source>
</evidence>
<dbReference type="CDD" id="cd17917">
    <property type="entry name" value="DEXHc_RHA-like"/>
    <property type="match status" value="1"/>
</dbReference>
<evidence type="ECO:0000256" key="3">
    <source>
        <dbReference type="ARBA" id="ARBA00022806"/>
    </source>
</evidence>
<dbReference type="InterPro" id="IPR014001">
    <property type="entry name" value="Helicase_ATP-bd"/>
</dbReference>
<keyword evidence="9" id="KW-1185">Reference proteome</keyword>
<evidence type="ECO:0000259" key="7">
    <source>
        <dbReference type="PROSITE" id="PS51194"/>
    </source>
</evidence>
<dbReference type="Gene3D" id="3.40.50.300">
    <property type="entry name" value="P-loop containing nucleotide triphosphate hydrolases"/>
    <property type="match status" value="2"/>
</dbReference>
<gene>
    <name evidence="8" type="ORF">OC842_004153</name>
</gene>
<feature type="compositionally biased region" description="Polar residues" evidence="5">
    <location>
        <begin position="1378"/>
        <end position="1400"/>
    </location>
</feature>
<proteinExistence type="predicted"/>
<dbReference type="EMBL" id="JAPDMQ010000235">
    <property type="protein sequence ID" value="KAK0529717.1"/>
    <property type="molecule type" value="Genomic_DNA"/>
</dbReference>
<dbReference type="Gene3D" id="1.20.120.1080">
    <property type="match status" value="1"/>
</dbReference>
<dbReference type="FunFam" id="3.40.50.300:FF:001714">
    <property type="entry name" value="ATP-dependent DEAD/H RNA helicase, putative"/>
    <property type="match status" value="1"/>
</dbReference>
<keyword evidence="1" id="KW-0547">Nucleotide-binding</keyword>
<name>A0AAN6JKG5_9BASI</name>
<comment type="caution">
    <text evidence="8">The sequence shown here is derived from an EMBL/GenBank/DDBJ whole genome shotgun (WGS) entry which is preliminary data.</text>
</comment>
<feature type="region of interest" description="Disordered" evidence="5">
    <location>
        <begin position="1314"/>
        <end position="1422"/>
    </location>
</feature>
<dbReference type="GO" id="GO:0016787">
    <property type="term" value="F:hydrolase activity"/>
    <property type="evidence" value="ECO:0007669"/>
    <property type="project" value="UniProtKB-KW"/>
</dbReference>
<evidence type="ECO:0000256" key="4">
    <source>
        <dbReference type="ARBA" id="ARBA00022840"/>
    </source>
</evidence>
<sequence length="1422" mass="154657">MSTSSASKKASKPPPPPLPTLDPPYYTRSYLESTYQYQVFSSVGFQKSWLQNPKSVLAQFVQHASHLHPSANVSLRFQNSQGVALGAGGIGPGPSAAAGLSGQVHRSRITVSSHPLIIGVGDDKSAKEAENLASLHAVAQLWQQNLLPVRKTPDYKEAAGRAAASAIPPEMLGAAAAAGGGPQALSGKTAVLSDGKTVINAERAREFIAYYCNEFKFGKPDFKFPSEPGSKGSARAAGGKKRKTGAQVWECTMVIGGADLGKGVGSNKKAAQEATYLDAVQVVEAHDPGLWQHFDSTHKPGAPLTGTPKMYFDLVDEIDEDICHLVDEIRATELYARRPRDIAGMTMAGEAQAKTGGDAPRARARPVPRPSEDLLREKSARLLEGLQQYQIDERHKAMRAQRVSLPVTKQADDVLVKVELNQVTICMAATGSGKTTQIPQILFDDYIMRGEGAKCNIVCTQPRRIAAISVAQRVAQERGESLGQSVGYQVRFDSRLPNPNGSITFCTTGVFLRRLQNSLGDGAEDHTWLDTITHVVVDEVHERDVETDLLLVVIRRVLAERKRTGKPEIKLVLMSATIDPKLFQNYFAESQPIGPGGSAVKRLAPVVEIPGRSFPVEKHFLEAVVPRLEQLRLPAHTGGWVWQEKNVRDYLDREITQRGGMREIYGEHDEGSDTIDVLELPYPLIALMIADVLARSRDGHVLVFLPGWDEIKAVNNILMEPRRYPLLGLPFDDPDRYEVHVLHSSVSIADQQAVFEPPRLPTIRRIILATNIAETSITIPDVVYVVDTGRIKEKRYDPERHLSSLVSAWVGTSNLNQRAGRAGRHRPGEYYGVLSKARYDKLRVNQTVEMKRLDLSNVVMHVKALAIPGMEVEDVLASAIEPPAPERVVAAIEKLKMVGALDANGKLTSLGLVLLQLPVDTFMGKFCLYGAFFRCLDPAVTLAAILTNRDPFMAPIMLKAQADAVKASWCPPGFRSDALTVLRAYYAWWDLQGRGNYVAANRFCSDNFLSKSTLLQVQQVKEHLFQSMEKAGVIRAVLGEQADSYGGGGGSYGRPSWGRYEASSPELNVNSDKPPLLAALIAMSAAPNFAIRTSEKSSYRTSQDKSCLMHAGSLCHKKFTKDDPSLQKGETELIAFGEKTRNTSGVTATSNSNPSTMLRMCTRIDPLSYLLFGSYDIRVDHRGLKCDGWLPVTGNIDALDDVERLKAVLNVCMLRVFQGIGKRPWRNREQDRNQQQQRGGPRLNGNRRDADEDEDEMEDLSDGEDDAEAPEQKKPEAFGGRDPRDLSLSPRESAELEKLTMGIAQILQAYYYHHQQQHGGSQNSTRPPTPSGSGADGFYHSAPASVSGGGGGASTSGRGYGGAGSGSAGGSGLGSSRHGYSTMPSSAFSSRPETPQSGTWKSGGPSGGGGGGPNGGSSWWRS</sequence>
<dbReference type="Pfam" id="PF00270">
    <property type="entry name" value="DEAD"/>
    <property type="match status" value="1"/>
</dbReference>
<evidence type="ECO:0000256" key="2">
    <source>
        <dbReference type="ARBA" id="ARBA00022801"/>
    </source>
</evidence>
<feature type="region of interest" description="Disordered" evidence="5">
    <location>
        <begin position="1"/>
        <end position="23"/>
    </location>
</feature>